<evidence type="ECO:0000313" key="4">
    <source>
        <dbReference type="Proteomes" id="UP000239209"/>
    </source>
</evidence>
<protein>
    <recommendedName>
        <fullName evidence="2">PET hydrolase/cutinase-like domain-containing protein</fullName>
    </recommendedName>
</protein>
<dbReference type="Proteomes" id="UP000239209">
    <property type="component" value="Unassembled WGS sequence"/>
</dbReference>
<dbReference type="AlphaFoldDB" id="A0A2T0S9D8"/>
<name>A0A2T0S9D8_9ACTN</name>
<gene>
    <name evidence="3" type="ORF">CLV70_105214</name>
</gene>
<comment type="caution">
    <text evidence="3">The sequence shown here is derived from an EMBL/GenBank/DDBJ whole genome shotgun (WGS) entry which is preliminary data.</text>
</comment>
<proteinExistence type="predicted"/>
<feature type="transmembrane region" description="Helical" evidence="1">
    <location>
        <begin position="25"/>
        <end position="46"/>
    </location>
</feature>
<dbReference type="SUPFAM" id="SSF53474">
    <property type="entry name" value="alpha/beta-Hydrolases"/>
    <property type="match status" value="1"/>
</dbReference>
<feature type="domain" description="PET hydrolase/cutinase-like" evidence="2">
    <location>
        <begin position="164"/>
        <end position="329"/>
    </location>
</feature>
<reference evidence="3 4" key="1">
    <citation type="submission" date="2018-03" db="EMBL/GenBank/DDBJ databases">
        <title>Genomic Encyclopedia of Archaeal and Bacterial Type Strains, Phase II (KMG-II): from individual species to whole genera.</title>
        <authorList>
            <person name="Goeker M."/>
        </authorList>
    </citation>
    <scope>NUCLEOTIDE SEQUENCE [LARGE SCALE GENOMIC DNA]</scope>
    <source>
        <strain evidence="3 4">DSM 45348</strain>
    </source>
</reference>
<sequence>MCDTVRVAGQVPGMTSNVSTGRRRFALAVMVLVLAAVAALVSGARWRVDAAARPGYGAPTGSGRPIGAGMLPDPRQPGSLAVTAQEYNFGDDAAHVPGVTSAVELRGVVHRPVDAKGKRLPLVVLEHGLYFTCLTRPGVVPSGATLKWPCPKGLVPVPSFRGYDYLAANLASHGFVVVSISANGITPAEQDASWDLTPRARLIGVHLKKIAAWNTTGGAPFGNALLGAIDQHRLGIMGHSRSGGAVARYATLLPNKDFTLKAVLPLAPAVEGKDTITDIALGVVLPLCDGDAYQHQGVFYVDHSRYAERGDTAPKYTVTIEGANHNFFNTVWSKPIPGQPGIEDDTVNGPPGSVCKAGSPRRLDQARQRDIATGYLGAFFRYHLAAERALAPLWRGDLTPAWATSVVQVARHPRDTRTTRGVINRLATERDVTGSVRARGFADLRVCSREQRIGEAGNCLTNSRKTPTPDSEPHHSWGDLSMVKAAWTRPGAGITTPLAPGLRDVRRFRAIQVRAALDFTDVRNPAGRTGRLQFVLTDAFGRSRTVTAGGNPALSFPRMTTTITEGYSDLYPHFLLNQVRVPLSAFTGVDLTRIRSVTLRFPHRSGSLGLSDLMFTD</sequence>
<keyword evidence="1" id="KW-0472">Membrane</keyword>
<dbReference type="InterPro" id="IPR041127">
    <property type="entry name" value="PET_hydrolase/cutinase-like"/>
</dbReference>
<keyword evidence="1" id="KW-1133">Transmembrane helix</keyword>
<dbReference type="EMBL" id="PVZG01000005">
    <property type="protein sequence ID" value="PRY30045.1"/>
    <property type="molecule type" value="Genomic_DNA"/>
</dbReference>
<evidence type="ECO:0000259" key="2">
    <source>
        <dbReference type="Pfam" id="PF12740"/>
    </source>
</evidence>
<keyword evidence="4" id="KW-1185">Reference proteome</keyword>
<accession>A0A2T0S9D8</accession>
<dbReference type="InterPro" id="IPR029058">
    <property type="entry name" value="AB_hydrolase_fold"/>
</dbReference>
<keyword evidence="1" id="KW-0812">Transmembrane</keyword>
<evidence type="ECO:0000256" key="1">
    <source>
        <dbReference type="SAM" id="Phobius"/>
    </source>
</evidence>
<evidence type="ECO:0000313" key="3">
    <source>
        <dbReference type="EMBL" id="PRY30045.1"/>
    </source>
</evidence>
<dbReference type="Gene3D" id="3.40.50.1820">
    <property type="entry name" value="alpha/beta hydrolase"/>
    <property type="match status" value="1"/>
</dbReference>
<organism evidence="3 4">
    <name type="scientific">Pseudosporangium ferrugineum</name>
    <dbReference type="NCBI Taxonomy" id="439699"/>
    <lineage>
        <taxon>Bacteria</taxon>
        <taxon>Bacillati</taxon>
        <taxon>Actinomycetota</taxon>
        <taxon>Actinomycetes</taxon>
        <taxon>Micromonosporales</taxon>
        <taxon>Micromonosporaceae</taxon>
        <taxon>Pseudosporangium</taxon>
    </lineage>
</organism>
<dbReference type="Pfam" id="PF12740">
    <property type="entry name" value="PETase"/>
    <property type="match status" value="1"/>
</dbReference>